<dbReference type="EMBL" id="JAHWZY010000001">
    <property type="protein sequence ID" value="MEZ3177325.1"/>
    <property type="molecule type" value="Genomic_DNA"/>
</dbReference>
<evidence type="ECO:0000313" key="3">
    <source>
        <dbReference type="Proteomes" id="UP001567537"/>
    </source>
</evidence>
<organism evidence="2 3">
    <name type="scientific">Streptomyces pimonensis</name>
    <dbReference type="NCBI Taxonomy" id="2860288"/>
    <lineage>
        <taxon>Bacteria</taxon>
        <taxon>Bacillati</taxon>
        <taxon>Actinomycetota</taxon>
        <taxon>Actinomycetes</taxon>
        <taxon>Kitasatosporales</taxon>
        <taxon>Streptomycetaceae</taxon>
        <taxon>Streptomyces</taxon>
    </lineage>
</organism>
<sequence length="196" mass="19139">MSGRPGRERVYVPSCGGGPSATLRHCCPPGGRVLMPPVDDGVVLPVAQAAGLRPVQAPSDPFDGPVDAVPGQTGVSLSAVLTTNLYGTPAPRPRARRDALGVPLPEGGAHVIGSEAGGRPAGARGEASVPSPSEQADVRAGAVLPLAGPGPVGAVRSTCGALLTPPRPASGLARPARPYAEAAVRGPGTAAAGAGP</sequence>
<protein>
    <submittedName>
        <fullName evidence="2">Uncharacterized protein</fullName>
    </submittedName>
</protein>
<name>A0ABV4IVU7_9ACTN</name>
<reference evidence="2 3" key="1">
    <citation type="journal article" date="2021" name="Res Sq">
        <title>Streptomyces Pimoensis sp. nov., Isolated From the Taklimakan Desert in Xinjiang, China.</title>
        <authorList>
            <person name="Zhang P."/>
            <person name="Luo X."/>
            <person name="Luo X."/>
            <person name="Liu Z."/>
            <person name="Xia Z."/>
            <person name="Wan C."/>
            <person name="zhang L."/>
        </authorList>
    </citation>
    <scope>NUCLEOTIDE SEQUENCE [LARGE SCALE GENOMIC DNA]</scope>
    <source>
        <strain evidence="2 3">TRM75549</strain>
    </source>
</reference>
<dbReference type="InterPro" id="IPR015424">
    <property type="entry name" value="PyrdxlP-dep_Trfase"/>
</dbReference>
<keyword evidence="3" id="KW-1185">Reference proteome</keyword>
<comment type="caution">
    <text evidence="2">The sequence shown here is derived from an EMBL/GenBank/DDBJ whole genome shotgun (WGS) entry which is preliminary data.</text>
</comment>
<dbReference type="SUPFAM" id="SSF53383">
    <property type="entry name" value="PLP-dependent transferases"/>
    <property type="match status" value="1"/>
</dbReference>
<gene>
    <name evidence="2" type="ORF">KYY02_00930</name>
</gene>
<feature type="region of interest" description="Disordered" evidence="1">
    <location>
        <begin position="166"/>
        <end position="196"/>
    </location>
</feature>
<feature type="compositionally biased region" description="Low complexity" evidence="1">
    <location>
        <begin position="180"/>
        <end position="196"/>
    </location>
</feature>
<evidence type="ECO:0000313" key="2">
    <source>
        <dbReference type="EMBL" id="MEZ3177325.1"/>
    </source>
</evidence>
<evidence type="ECO:0000256" key="1">
    <source>
        <dbReference type="SAM" id="MobiDB-lite"/>
    </source>
</evidence>
<dbReference type="RefSeq" id="WP_371235447.1">
    <property type="nucleotide sequence ID" value="NZ_JAHWZY010000001.1"/>
</dbReference>
<dbReference type="InterPro" id="IPR015421">
    <property type="entry name" value="PyrdxlP-dep_Trfase_major"/>
</dbReference>
<feature type="region of interest" description="Disordered" evidence="1">
    <location>
        <begin position="113"/>
        <end position="133"/>
    </location>
</feature>
<proteinExistence type="predicted"/>
<dbReference type="Gene3D" id="3.40.640.10">
    <property type="entry name" value="Type I PLP-dependent aspartate aminotransferase-like (Major domain)"/>
    <property type="match status" value="1"/>
</dbReference>
<dbReference type="Proteomes" id="UP001567537">
    <property type="component" value="Unassembled WGS sequence"/>
</dbReference>
<accession>A0ABV4IVU7</accession>